<dbReference type="EMBL" id="JABAHY010000006">
    <property type="protein sequence ID" value="NLS09980.1"/>
    <property type="molecule type" value="Genomic_DNA"/>
</dbReference>
<evidence type="ECO:0008006" key="3">
    <source>
        <dbReference type="Google" id="ProtNLM"/>
    </source>
</evidence>
<accession>A0A7X8TJJ7</accession>
<protein>
    <recommendedName>
        <fullName evidence="3">WXG100 family type VII secretion target</fullName>
    </recommendedName>
</protein>
<dbReference type="Proteomes" id="UP000523139">
    <property type="component" value="Unassembled WGS sequence"/>
</dbReference>
<keyword evidence="2" id="KW-1185">Reference proteome</keyword>
<organism evidence="1 2">
    <name type="scientific">Nesterenkonia sedimenti</name>
    <dbReference type="NCBI Taxonomy" id="1463632"/>
    <lineage>
        <taxon>Bacteria</taxon>
        <taxon>Bacillati</taxon>
        <taxon>Actinomycetota</taxon>
        <taxon>Actinomycetes</taxon>
        <taxon>Micrococcales</taxon>
        <taxon>Micrococcaceae</taxon>
        <taxon>Nesterenkonia</taxon>
    </lineage>
</organism>
<sequence length="104" mass="11946">MQDYRNDTSRNSYDINASEQVQENFETAARELLRCLDQRDQDVKNTMAAYQADGVSERYESMEHQWNEAGREVRNVINTLRASLAENDRIADGAMRKAAGFIPN</sequence>
<gene>
    <name evidence="1" type="ORF">HGQ17_08210</name>
</gene>
<dbReference type="AlphaFoldDB" id="A0A7X8TJJ7"/>
<dbReference type="Gene3D" id="1.10.287.1060">
    <property type="entry name" value="ESAT-6-like"/>
    <property type="match status" value="1"/>
</dbReference>
<comment type="caution">
    <text evidence="1">The sequence shown here is derived from an EMBL/GenBank/DDBJ whole genome shotgun (WGS) entry which is preliminary data.</text>
</comment>
<evidence type="ECO:0000313" key="2">
    <source>
        <dbReference type="Proteomes" id="UP000523139"/>
    </source>
</evidence>
<dbReference type="RefSeq" id="WP_168887459.1">
    <property type="nucleotide sequence ID" value="NZ_JABAHY010000006.1"/>
</dbReference>
<name>A0A7X8TJJ7_9MICC</name>
<proteinExistence type="predicted"/>
<reference evidence="1 2" key="1">
    <citation type="submission" date="2020-04" db="EMBL/GenBank/DDBJ databases">
        <title>Nesterenkonia sp. nov., isolated from marine sediment.</title>
        <authorList>
            <person name="Zhang G."/>
        </authorList>
    </citation>
    <scope>NUCLEOTIDE SEQUENCE [LARGE SCALE GENOMIC DNA]</scope>
    <source>
        <strain evidence="1 2">MY13</strain>
    </source>
</reference>
<evidence type="ECO:0000313" key="1">
    <source>
        <dbReference type="EMBL" id="NLS09980.1"/>
    </source>
</evidence>